<keyword evidence="2" id="KW-1185">Reference proteome</keyword>
<dbReference type="Proteomes" id="UP001447188">
    <property type="component" value="Unassembled WGS sequence"/>
</dbReference>
<sequence length="234" mass="25283">MAPRPYENNFRVRLSKTNTTPAIYAISSGPQKGVHMLSSEPLTASLQYLYRHPVNVHPSFLDISGDFLRRRFDSIDAASRWIDEMDALRRHTDVTVAPATEEDLASRLAEALSLSAKPSPSVVRAERRRDPVWRGMPESMWAGRSDVLEGARGGGAGTRGFRIGKRHGAVVLAAPGPAYSRSHTGAARRADVGGVLQRRHSEADVCVVAAAAAAVGLGAGCLRPEESQVVMMED</sequence>
<reference evidence="1 2" key="1">
    <citation type="submission" date="2024-02" db="EMBL/GenBank/DDBJ databases">
        <title>Discinaceae phylogenomics.</title>
        <authorList>
            <person name="Dirks A.C."/>
            <person name="James T.Y."/>
        </authorList>
    </citation>
    <scope>NUCLEOTIDE SEQUENCE [LARGE SCALE GENOMIC DNA]</scope>
    <source>
        <strain evidence="1 2">ACD0624</strain>
    </source>
</reference>
<proteinExistence type="predicted"/>
<comment type="caution">
    <text evidence="1">The sequence shown here is derived from an EMBL/GenBank/DDBJ whole genome shotgun (WGS) entry which is preliminary data.</text>
</comment>
<protein>
    <submittedName>
        <fullName evidence="1">Uncharacterized protein</fullName>
    </submittedName>
</protein>
<evidence type="ECO:0000313" key="2">
    <source>
        <dbReference type="Proteomes" id="UP001447188"/>
    </source>
</evidence>
<gene>
    <name evidence="1" type="ORF">Q9L58_008268</name>
</gene>
<evidence type="ECO:0000313" key="1">
    <source>
        <dbReference type="EMBL" id="KAL0632840.1"/>
    </source>
</evidence>
<accession>A0ABR3GA97</accession>
<dbReference type="EMBL" id="JBBBZM010000148">
    <property type="protein sequence ID" value="KAL0632840.1"/>
    <property type="molecule type" value="Genomic_DNA"/>
</dbReference>
<organism evidence="1 2">
    <name type="scientific">Discina gigas</name>
    <dbReference type="NCBI Taxonomy" id="1032678"/>
    <lineage>
        <taxon>Eukaryota</taxon>
        <taxon>Fungi</taxon>
        <taxon>Dikarya</taxon>
        <taxon>Ascomycota</taxon>
        <taxon>Pezizomycotina</taxon>
        <taxon>Pezizomycetes</taxon>
        <taxon>Pezizales</taxon>
        <taxon>Discinaceae</taxon>
        <taxon>Discina</taxon>
    </lineage>
</organism>
<name>A0ABR3GA97_9PEZI</name>